<sequence>MFANSEPQVQHFEIKDFVFEDGTRLASTRLAYLDLNPEAHKTALIITCFRGRLQSTLSFSNGSLQRHRIIVVALFGNGESSSPSNTQGFPGSVDYRDCVRAQRDLLHHLGIQSLDVVLGFSMGGQCAYYWTIMHPELVANAIVICSSARTSRHNHQFLEGPKAALVNSCDYTDKTRSPNSPPLRGLGAFGKAYSAWLTSAEWFEQEEYKSLGYETQKAWDLSMAVTSYYSWGPDDLLAQLGMWQRGDITAPSGCSSLQEALAQIKARVLLMPCQTDQYFRWEASQKESSWIQDATLNVIPSIWGHLAGIGTNPIDREWMDKAIDEFLKG</sequence>
<dbReference type="InterPro" id="IPR008220">
    <property type="entry name" value="HAT_MetX-like"/>
</dbReference>
<name>A0A3M2SP63_9HYPO</name>
<feature type="domain" description="AB hydrolase-1" evidence="2">
    <location>
        <begin position="58"/>
        <end position="185"/>
    </location>
</feature>
<dbReference type="SUPFAM" id="SSF53474">
    <property type="entry name" value="alpha/beta-Hydrolases"/>
    <property type="match status" value="1"/>
</dbReference>
<dbReference type="STRING" id="2010991.A0A3M2SP63"/>
<dbReference type="InterPro" id="IPR029058">
    <property type="entry name" value="AB_hydrolase_fold"/>
</dbReference>
<dbReference type="PANTHER" id="PTHR32268:SF15">
    <property type="entry name" value="HOMOSERINE ACETYLTRANSFERASE FAMILY PROTEIN (AFU_ORTHOLOGUE AFUA_1G15350)"/>
    <property type="match status" value="1"/>
</dbReference>
<evidence type="ECO:0000256" key="1">
    <source>
        <dbReference type="ARBA" id="ARBA00006886"/>
    </source>
</evidence>
<dbReference type="InterPro" id="IPR000073">
    <property type="entry name" value="AB_hydrolase_1"/>
</dbReference>
<dbReference type="AlphaFoldDB" id="A0A3M2SP63"/>
<dbReference type="PANTHER" id="PTHR32268">
    <property type="entry name" value="HOMOSERINE O-ACETYLTRANSFERASE"/>
    <property type="match status" value="1"/>
</dbReference>
<keyword evidence="4" id="KW-1185">Reference proteome</keyword>
<reference evidence="3 4" key="1">
    <citation type="submission" date="2017-06" db="EMBL/GenBank/DDBJ databases">
        <title>Comparative genomic analysis of Ambrosia Fusariam Clade fungi.</title>
        <authorList>
            <person name="Stajich J.E."/>
            <person name="Carrillo J."/>
            <person name="Kijimoto T."/>
            <person name="Eskalen A."/>
            <person name="O'Donnell K."/>
            <person name="Kasson M."/>
        </authorList>
    </citation>
    <scope>NUCLEOTIDE SEQUENCE [LARGE SCALE GENOMIC DNA]</scope>
    <source>
        <strain evidence="3">UCR3666</strain>
    </source>
</reference>
<evidence type="ECO:0000313" key="4">
    <source>
        <dbReference type="Proteomes" id="UP000277212"/>
    </source>
</evidence>
<dbReference type="OrthoDB" id="9972683at2759"/>
<dbReference type="Pfam" id="PF00561">
    <property type="entry name" value="Abhydrolase_1"/>
    <property type="match status" value="1"/>
</dbReference>
<comment type="similarity">
    <text evidence="1">Belongs to the AB hydrolase superfamily. MetX family.</text>
</comment>
<evidence type="ECO:0000259" key="2">
    <source>
        <dbReference type="Pfam" id="PF00561"/>
    </source>
</evidence>
<comment type="caution">
    <text evidence="3">The sequence shown here is derived from an EMBL/GenBank/DDBJ whole genome shotgun (WGS) entry which is preliminary data.</text>
</comment>
<proteinExistence type="inferred from homology"/>
<gene>
    <name evidence="3" type="ORF">CDV36_001221</name>
</gene>
<protein>
    <recommendedName>
        <fullName evidence="2">AB hydrolase-1 domain-containing protein</fullName>
    </recommendedName>
</protein>
<accession>A0A3M2SP63</accession>
<dbReference type="GO" id="GO:0016747">
    <property type="term" value="F:acyltransferase activity, transferring groups other than amino-acyl groups"/>
    <property type="evidence" value="ECO:0007669"/>
    <property type="project" value="InterPro"/>
</dbReference>
<organism evidence="3 4">
    <name type="scientific">Fusarium kuroshium</name>
    <dbReference type="NCBI Taxonomy" id="2010991"/>
    <lineage>
        <taxon>Eukaryota</taxon>
        <taxon>Fungi</taxon>
        <taxon>Dikarya</taxon>
        <taxon>Ascomycota</taxon>
        <taxon>Pezizomycotina</taxon>
        <taxon>Sordariomycetes</taxon>
        <taxon>Hypocreomycetidae</taxon>
        <taxon>Hypocreales</taxon>
        <taxon>Nectriaceae</taxon>
        <taxon>Fusarium</taxon>
        <taxon>Fusarium solani species complex</taxon>
    </lineage>
</organism>
<evidence type="ECO:0000313" key="3">
    <source>
        <dbReference type="EMBL" id="RMJ19075.1"/>
    </source>
</evidence>
<dbReference type="Gene3D" id="3.40.50.1820">
    <property type="entry name" value="alpha/beta hydrolase"/>
    <property type="match status" value="1"/>
</dbReference>
<dbReference type="EMBL" id="NKUJ01000011">
    <property type="protein sequence ID" value="RMJ19075.1"/>
    <property type="molecule type" value="Genomic_DNA"/>
</dbReference>
<dbReference type="Proteomes" id="UP000277212">
    <property type="component" value="Unassembled WGS sequence"/>
</dbReference>